<dbReference type="Pfam" id="PF12460">
    <property type="entry name" value="MMS19_C"/>
    <property type="match status" value="1"/>
</dbReference>
<dbReference type="SUPFAM" id="SSF48371">
    <property type="entry name" value="ARM repeat"/>
    <property type="match status" value="1"/>
</dbReference>
<evidence type="ECO:0000256" key="3">
    <source>
        <dbReference type="ARBA" id="ARBA00022737"/>
    </source>
</evidence>
<evidence type="ECO:0000256" key="2">
    <source>
        <dbReference type="ARBA" id="ARBA00009340"/>
    </source>
</evidence>
<name>T0QL83_SAPDV</name>
<evidence type="ECO:0000313" key="9">
    <source>
        <dbReference type="Proteomes" id="UP000030762"/>
    </source>
</evidence>
<dbReference type="PANTHER" id="PTHR12891">
    <property type="entry name" value="DNA REPAIR/TRANSCRIPTION PROTEIN MET18/MMS19"/>
    <property type="match status" value="1"/>
</dbReference>
<dbReference type="OMA" id="FSFMPEF"/>
<dbReference type="OrthoDB" id="342900at2759"/>
<evidence type="ECO:0000256" key="1">
    <source>
        <dbReference type="ARBA" id="ARBA00004123"/>
    </source>
</evidence>
<dbReference type="Pfam" id="PF14500">
    <property type="entry name" value="MMS19_N"/>
    <property type="match status" value="1"/>
</dbReference>
<comment type="function">
    <text evidence="5">Key component of the cytosolic iron-sulfur protein assembly (CIA) complex, a multiprotein complex that mediates the incorporation of iron-sulfur cluster into apoproteins specifically involved in DNA metabolism and genomic integrity. In the CIA complex, MMS19 acts as an adapter between early-acting CIA components and a subset of cellular target iron-sulfur proteins.</text>
</comment>
<dbReference type="GO" id="GO:0005634">
    <property type="term" value="C:nucleus"/>
    <property type="evidence" value="ECO:0007669"/>
    <property type="project" value="UniProtKB-SubCell"/>
</dbReference>
<feature type="domain" description="MMS19 C-terminal" evidence="6">
    <location>
        <begin position="560"/>
        <end position="970"/>
    </location>
</feature>
<keyword evidence="5" id="KW-0234">DNA repair</keyword>
<dbReference type="GO" id="GO:0097361">
    <property type="term" value="C:cytosolic [4Fe-4S] assembly targeting complex"/>
    <property type="evidence" value="ECO:0007669"/>
    <property type="project" value="UniProtKB-UniRule"/>
</dbReference>
<dbReference type="GO" id="GO:0051604">
    <property type="term" value="P:protein maturation"/>
    <property type="evidence" value="ECO:0007669"/>
    <property type="project" value="UniProtKB-UniRule"/>
</dbReference>
<comment type="subcellular location">
    <subcellularLocation>
        <location evidence="1 5">Nucleus</location>
    </subcellularLocation>
</comment>
<dbReference type="VEuPathDB" id="FungiDB:SDRG_03797"/>
<evidence type="ECO:0000256" key="4">
    <source>
        <dbReference type="ARBA" id="ARBA00023242"/>
    </source>
</evidence>
<dbReference type="RefSeq" id="XP_008607663.1">
    <property type="nucleotide sequence ID" value="XM_008609441.1"/>
</dbReference>
<dbReference type="InterPro" id="IPR039920">
    <property type="entry name" value="MMS19"/>
</dbReference>
<evidence type="ECO:0000256" key="5">
    <source>
        <dbReference type="RuleBase" id="RU367072"/>
    </source>
</evidence>
<dbReference type="InterPro" id="IPR016024">
    <property type="entry name" value="ARM-type_fold"/>
</dbReference>
<sequence>MFSLDAPLQPAIDGFVDPENGDQQHTTHLNNVVMSVHRKTPIEQVIQGLGAHLTHAQDKRRSRAMLLLAEVLTRLPDLRLSSDTAHLLLTFFLERLKDGPSMGPCLKALVALISLHAALLPANDAWTVVETLLNLPTPIASLSQSMRKQSFELLQLIVRRGALADHEGRVLMDGFLRAMSGEKDPRNLLFCLRFAAELLTTYASIVDADVAKGFFDATSCYFPITFRPPPNDPYGITSEDLVLALRSVFVGHDSLAKHVLPMVLDKLSRTTVVEMTKDILETLAFCCAKYPLNRLLLHFTPVAAAVYHHVLHGDNTAVIAVAIEALKTITRAVSPPSKLPGMQALAWNKCIVYLVNQAVEDLSHQAPDSMVSTGAGNVLCAIASVGVAGFSHVLASALALLLEQCAAQAGSPAEAATARLVNLLGCIDAEVDHSAPPLVPYVHAIQTTLVHGLERAISSRQQKLCLQGLCCLVLRPPSPLLDDASLELLLQGWTNTVLTNAFPDVRDEATSTLQAIALKSPGLAHLVLTRCVPSFLHVLEEPAANAASGRSIDVMVHDTLAVLTQLSLAPPIFEALLLPLCQIGWTHPFAIATMAAAADIVRINKGSVACMDYVILGTSDTSSSVLARLVDALVVHVRTQSIDVRPIVLATASMSAHVMQCGSLVAQTTLLTSTVQLALTSDMSPLRGHAQLLPLLHAVLYSCGAALTALDPDVLPRLLPQLFTLAAQSHGDDSMAKALAALFNVLPEETPLFALYLNWVTSPEARLEGMASPAAVVVDASSSQHARLAALQTYVYLGKAMVLRGHATYAPAMLSFLCSLLTSPFDLRPAVATSFAALVADSDDVLAPACHASISCVHRQRTFAHVFPLLFQSSLDYEGRVALLLVVAHTPQAILVPSLAHIAPLVILALTETGLLGHSALATFKMCLQQDPNLVQGFFKDVFNGLLWQTQFGQSARDRMDALDCIGVLAATKYELIHPYKEMVIKRLLAPIDDRKRVVRQLAVKVRNKWSIL</sequence>
<dbReference type="AlphaFoldDB" id="T0QL83"/>
<dbReference type="STRING" id="1156394.T0QL83"/>
<dbReference type="InterPro" id="IPR029240">
    <property type="entry name" value="MMS19_N"/>
</dbReference>
<dbReference type="eggNOG" id="KOG1967">
    <property type="taxonomic scope" value="Eukaryota"/>
</dbReference>
<dbReference type="InterPro" id="IPR011989">
    <property type="entry name" value="ARM-like"/>
</dbReference>
<feature type="domain" description="MMS19 N-terminal" evidence="7">
    <location>
        <begin position="46"/>
        <end position="312"/>
    </location>
</feature>
<keyword evidence="9" id="KW-1185">Reference proteome</keyword>
<evidence type="ECO:0000313" key="8">
    <source>
        <dbReference type="EMBL" id="EQC38839.1"/>
    </source>
</evidence>
<dbReference type="InParanoid" id="T0QL83"/>
<gene>
    <name evidence="8" type="ORF">SDRG_03797</name>
</gene>
<keyword evidence="3" id="KW-0677">Repeat</keyword>
<dbReference type="GeneID" id="19944524"/>
<evidence type="ECO:0000259" key="7">
    <source>
        <dbReference type="Pfam" id="PF14500"/>
    </source>
</evidence>
<dbReference type="GO" id="GO:0006281">
    <property type="term" value="P:DNA repair"/>
    <property type="evidence" value="ECO:0007669"/>
    <property type="project" value="UniProtKB-UniRule"/>
</dbReference>
<dbReference type="Gene3D" id="1.25.10.10">
    <property type="entry name" value="Leucine-rich Repeat Variant"/>
    <property type="match status" value="1"/>
</dbReference>
<dbReference type="PANTHER" id="PTHR12891:SF0">
    <property type="entry name" value="MMS19 NUCLEOTIDE EXCISION REPAIR PROTEIN HOMOLOG"/>
    <property type="match status" value="1"/>
</dbReference>
<organism evidence="8 9">
    <name type="scientific">Saprolegnia diclina (strain VS20)</name>
    <dbReference type="NCBI Taxonomy" id="1156394"/>
    <lineage>
        <taxon>Eukaryota</taxon>
        <taxon>Sar</taxon>
        <taxon>Stramenopiles</taxon>
        <taxon>Oomycota</taxon>
        <taxon>Saprolegniomycetes</taxon>
        <taxon>Saprolegniales</taxon>
        <taxon>Saprolegniaceae</taxon>
        <taxon>Saprolegnia</taxon>
    </lineage>
</organism>
<keyword evidence="5" id="KW-0227">DNA damage</keyword>
<accession>T0QL83</accession>
<evidence type="ECO:0000259" key="6">
    <source>
        <dbReference type="Pfam" id="PF12460"/>
    </source>
</evidence>
<protein>
    <recommendedName>
        <fullName evidence="5">MMS19 nucleotide excision repair protein</fullName>
    </recommendedName>
</protein>
<dbReference type="EMBL" id="JH767140">
    <property type="protein sequence ID" value="EQC38839.1"/>
    <property type="molecule type" value="Genomic_DNA"/>
</dbReference>
<dbReference type="Proteomes" id="UP000030762">
    <property type="component" value="Unassembled WGS sequence"/>
</dbReference>
<dbReference type="GO" id="GO:0016226">
    <property type="term" value="P:iron-sulfur cluster assembly"/>
    <property type="evidence" value="ECO:0007669"/>
    <property type="project" value="UniProtKB-UniRule"/>
</dbReference>
<comment type="similarity">
    <text evidence="2 5">Belongs to the MET18/MMS19 family.</text>
</comment>
<reference evidence="8 9" key="1">
    <citation type="submission" date="2012-04" db="EMBL/GenBank/DDBJ databases">
        <title>The Genome Sequence of Saprolegnia declina VS20.</title>
        <authorList>
            <consortium name="The Broad Institute Genome Sequencing Platform"/>
            <person name="Russ C."/>
            <person name="Nusbaum C."/>
            <person name="Tyler B."/>
            <person name="van West P."/>
            <person name="Dieguez-Uribeondo J."/>
            <person name="de Bruijn I."/>
            <person name="Tripathy S."/>
            <person name="Jiang R."/>
            <person name="Young S.K."/>
            <person name="Zeng Q."/>
            <person name="Gargeya S."/>
            <person name="Fitzgerald M."/>
            <person name="Haas B."/>
            <person name="Abouelleil A."/>
            <person name="Alvarado L."/>
            <person name="Arachchi H.M."/>
            <person name="Berlin A."/>
            <person name="Chapman S.B."/>
            <person name="Goldberg J."/>
            <person name="Griggs A."/>
            <person name="Gujja S."/>
            <person name="Hansen M."/>
            <person name="Howarth C."/>
            <person name="Imamovic A."/>
            <person name="Larimer J."/>
            <person name="McCowen C."/>
            <person name="Montmayeur A."/>
            <person name="Murphy C."/>
            <person name="Neiman D."/>
            <person name="Pearson M."/>
            <person name="Priest M."/>
            <person name="Roberts A."/>
            <person name="Saif S."/>
            <person name="Shea T."/>
            <person name="Sisk P."/>
            <person name="Sykes S."/>
            <person name="Wortman J."/>
            <person name="Nusbaum C."/>
            <person name="Birren B."/>
        </authorList>
    </citation>
    <scope>NUCLEOTIDE SEQUENCE [LARGE SCALE GENOMIC DNA]</scope>
    <source>
        <strain evidence="8 9">VS20</strain>
    </source>
</reference>
<keyword evidence="4 5" id="KW-0539">Nucleus</keyword>
<dbReference type="InterPro" id="IPR024687">
    <property type="entry name" value="MMS19_C"/>
</dbReference>
<proteinExistence type="inferred from homology"/>